<keyword evidence="3" id="KW-0687">Ribonucleoprotein</keyword>
<dbReference type="OMA" id="MRHAQFL"/>
<dbReference type="PANTHER" id="PTHR21109:SF0">
    <property type="entry name" value="SMALL RIBOSOMAL SUBUNIT PROTEIN BS21M"/>
    <property type="match status" value="1"/>
</dbReference>
<reference evidence="4" key="3">
    <citation type="submission" date="2025-09" db="UniProtKB">
        <authorList>
            <consortium name="Ensembl"/>
        </authorList>
    </citation>
    <scope>IDENTIFICATION</scope>
</reference>
<dbReference type="GO" id="GO:0003735">
    <property type="term" value="F:structural constituent of ribosome"/>
    <property type="evidence" value="ECO:0007669"/>
    <property type="project" value="InterPro"/>
</dbReference>
<accession>A0A3P8VDD4</accession>
<reference evidence="4 5" key="1">
    <citation type="journal article" date="2014" name="Nat. Genet.">
        <title>Whole-genome sequence of a flatfish provides insights into ZW sex chromosome evolution and adaptation to a benthic lifestyle.</title>
        <authorList>
            <person name="Chen S."/>
            <person name="Zhang G."/>
            <person name="Shao C."/>
            <person name="Huang Q."/>
            <person name="Liu G."/>
            <person name="Zhang P."/>
            <person name="Song W."/>
            <person name="An N."/>
            <person name="Chalopin D."/>
            <person name="Volff J.N."/>
            <person name="Hong Y."/>
            <person name="Li Q."/>
            <person name="Sha Z."/>
            <person name="Zhou H."/>
            <person name="Xie M."/>
            <person name="Yu Q."/>
            <person name="Liu Y."/>
            <person name="Xiang H."/>
            <person name="Wang N."/>
            <person name="Wu K."/>
            <person name="Yang C."/>
            <person name="Zhou Q."/>
            <person name="Liao X."/>
            <person name="Yang L."/>
            <person name="Hu Q."/>
            <person name="Zhang J."/>
            <person name="Meng L."/>
            <person name="Jin L."/>
            <person name="Tian Y."/>
            <person name="Lian J."/>
            <person name="Yang J."/>
            <person name="Miao G."/>
            <person name="Liu S."/>
            <person name="Liang Z."/>
            <person name="Yan F."/>
            <person name="Li Y."/>
            <person name="Sun B."/>
            <person name="Zhang H."/>
            <person name="Zhang J."/>
            <person name="Zhu Y."/>
            <person name="Du M."/>
            <person name="Zhao Y."/>
            <person name="Schartl M."/>
            <person name="Tang Q."/>
            <person name="Wang J."/>
        </authorList>
    </citation>
    <scope>NUCLEOTIDE SEQUENCE</scope>
</reference>
<dbReference type="RefSeq" id="XP_008330165.1">
    <property type="nucleotide sequence ID" value="XM_008331943.3"/>
</dbReference>
<keyword evidence="5" id="KW-1185">Reference proteome</keyword>
<dbReference type="STRING" id="244447.ENSCSEP00000012219"/>
<dbReference type="Pfam" id="PF01165">
    <property type="entry name" value="Ribosomal_S21"/>
    <property type="match status" value="1"/>
</dbReference>
<evidence type="ECO:0000256" key="3">
    <source>
        <dbReference type="ARBA" id="ARBA00023274"/>
    </source>
</evidence>
<reference evidence="4" key="2">
    <citation type="submission" date="2025-08" db="UniProtKB">
        <authorList>
            <consortium name="Ensembl"/>
        </authorList>
    </citation>
    <scope>IDENTIFICATION</scope>
</reference>
<dbReference type="GO" id="GO:0005840">
    <property type="term" value="C:ribosome"/>
    <property type="evidence" value="ECO:0007669"/>
    <property type="project" value="UniProtKB-KW"/>
</dbReference>
<comment type="similarity">
    <text evidence="1">Belongs to the bacterial ribosomal protein bS21 family.</text>
</comment>
<evidence type="ECO:0000256" key="2">
    <source>
        <dbReference type="ARBA" id="ARBA00022980"/>
    </source>
</evidence>
<dbReference type="GeneID" id="103394573"/>
<dbReference type="OrthoDB" id="2501249at2759"/>
<dbReference type="CTD" id="54460"/>
<sequence>MARHLRFISRTVMVHGENVDGAYSSLNRILNQEGIIDTVRRRRYYEKPCQERRRLCYERCKRIYNMEMGRKIAFISKTNRKDPWLGC</sequence>
<dbReference type="AlphaFoldDB" id="A0A3P8VDD4"/>
<dbReference type="InterPro" id="IPR038380">
    <property type="entry name" value="Ribosomal_bS21_sf"/>
</dbReference>
<evidence type="ECO:0000256" key="1">
    <source>
        <dbReference type="ARBA" id="ARBA00006640"/>
    </source>
</evidence>
<protein>
    <submittedName>
        <fullName evidence="4">Mitochondrial ribosomal protein S21</fullName>
    </submittedName>
</protein>
<dbReference type="FunCoup" id="A0A3P8VDD4">
    <property type="interactions" value="822"/>
</dbReference>
<dbReference type="GO" id="GO:1990904">
    <property type="term" value="C:ribonucleoprotein complex"/>
    <property type="evidence" value="ECO:0007669"/>
    <property type="project" value="UniProtKB-KW"/>
</dbReference>
<evidence type="ECO:0000313" key="5">
    <source>
        <dbReference type="Proteomes" id="UP000265120"/>
    </source>
</evidence>
<dbReference type="InParanoid" id="A0A3P8VDD4"/>
<dbReference type="NCBIfam" id="TIGR00030">
    <property type="entry name" value="S21p"/>
    <property type="match status" value="1"/>
</dbReference>
<dbReference type="InterPro" id="IPR001911">
    <property type="entry name" value="Ribosomal_bS21"/>
</dbReference>
<keyword evidence="2" id="KW-0689">Ribosomal protein</keyword>
<dbReference type="Gene3D" id="1.20.5.1150">
    <property type="entry name" value="Ribosomal protein S8"/>
    <property type="match status" value="1"/>
</dbReference>
<dbReference type="GO" id="GO:0006412">
    <property type="term" value="P:translation"/>
    <property type="evidence" value="ECO:0007669"/>
    <property type="project" value="InterPro"/>
</dbReference>
<name>A0A3P8VDD4_CYNSE</name>
<dbReference type="Proteomes" id="UP000265120">
    <property type="component" value="Chromosome 18"/>
</dbReference>
<proteinExistence type="inferred from homology"/>
<dbReference type="KEGG" id="csem:103394573"/>
<dbReference type="GeneTree" id="ENSGT00940000166610"/>
<evidence type="ECO:0000313" key="4">
    <source>
        <dbReference type="Ensembl" id="ENSCSEP00000012219.1"/>
    </source>
</evidence>
<dbReference type="PANTHER" id="PTHR21109">
    <property type="entry name" value="MITOCHONDRIAL 28S RIBOSOMAL PROTEIN S21"/>
    <property type="match status" value="1"/>
</dbReference>
<organism evidence="4 5">
    <name type="scientific">Cynoglossus semilaevis</name>
    <name type="common">Tongue sole</name>
    <dbReference type="NCBI Taxonomy" id="244447"/>
    <lineage>
        <taxon>Eukaryota</taxon>
        <taxon>Metazoa</taxon>
        <taxon>Chordata</taxon>
        <taxon>Craniata</taxon>
        <taxon>Vertebrata</taxon>
        <taxon>Euteleostomi</taxon>
        <taxon>Actinopterygii</taxon>
        <taxon>Neopterygii</taxon>
        <taxon>Teleostei</taxon>
        <taxon>Neoteleostei</taxon>
        <taxon>Acanthomorphata</taxon>
        <taxon>Carangaria</taxon>
        <taxon>Pleuronectiformes</taxon>
        <taxon>Pleuronectoidei</taxon>
        <taxon>Cynoglossidae</taxon>
        <taxon>Cynoglossinae</taxon>
        <taxon>Cynoglossus</taxon>
    </lineage>
</organism>
<dbReference type="Ensembl" id="ENSCSET00000012364.1">
    <property type="protein sequence ID" value="ENSCSEP00000012219.1"/>
    <property type="gene ID" value="ENSCSEG00000007889.1"/>
</dbReference>